<accession>A0A6G0SW21</accession>
<organism evidence="1 2">
    <name type="scientific">Aphis glycines</name>
    <name type="common">Soybean aphid</name>
    <dbReference type="NCBI Taxonomy" id="307491"/>
    <lineage>
        <taxon>Eukaryota</taxon>
        <taxon>Metazoa</taxon>
        <taxon>Ecdysozoa</taxon>
        <taxon>Arthropoda</taxon>
        <taxon>Hexapoda</taxon>
        <taxon>Insecta</taxon>
        <taxon>Pterygota</taxon>
        <taxon>Neoptera</taxon>
        <taxon>Paraneoptera</taxon>
        <taxon>Hemiptera</taxon>
        <taxon>Sternorrhyncha</taxon>
        <taxon>Aphidomorpha</taxon>
        <taxon>Aphidoidea</taxon>
        <taxon>Aphididae</taxon>
        <taxon>Aphidini</taxon>
        <taxon>Aphis</taxon>
        <taxon>Aphis</taxon>
    </lineage>
</organism>
<dbReference type="EMBL" id="VYZN01001098">
    <property type="protein sequence ID" value="KAE9522519.1"/>
    <property type="molecule type" value="Genomic_DNA"/>
</dbReference>
<reference evidence="1 2" key="1">
    <citation type="submission" date="2019-08" db="EMBL/GenBank/DDBJ databases">
        <title>The genome of the soybean aphid Biotype 1, its phylome, world population structure and adaptation to the North American continent.</title>
        <authorList>
            <person name="Giordano R."/>
            <person name="Donthu R.K."/>
            <person name="Hernandez A.G."/>
            <person name="Wright C.L."/>
            <person name="Zimin A.V."/>
        </authorList>
    </citation>
    <scope>NUCLEOTIDE SEQUENCE [LARGE SCALE GENOMIC DNA]</scope>
    <source>
        <tissue evidence="1">Whole aphids</tissue>
    </source>
</reference>
<protein>
    <submittedName>
        <fullName evidence="1">Uncharacterized protein</fullName>
    </submittedName>
</protein>
<comment type="caution">
    <text evidence="1">The sequence shown here is derived from an EMBL/GenBank/DDBJ whole genome shotgun (WGS) entry which is preliminary data.</text>
</comment>
<dbReference type="OrthoDB" id="6616381at2759"/>
<dbReference type="Proteomes" id="UP000475862">
    <property type="component" value="Unassembled WGS sequence"/>
</dbReference>
<proteinExistence type="predicted"/>
<name>A0A6G0SW21_APHGL</name>
<dbReference type="AlphaFoldDB" id="A0A6G0SW21"/>
<sequence>MRACLFVFYRQFDDTCFVDRLLNYEATKLALEIVKPCIDLTTSSSHTDECSKFQEYIDLESIIISKLRILHDLEKENLIKKLEKELTTNNHIIEQNVLHSIVTAAIDIDTNSNKYITNLEHVKKAIDLLDTYVKYHDTRLSNLNQDENSNVRSKRTTMNKFSLELFNENQWFKTFANTIHTTDEKLNNLFIAYKWLIELNGVVVENDLQTYEQQKEYLDKIKKLVFVEKELFETEKIKTDVHYMYLQTKLESKSLLSRYDWEASNRPSGWILSMPSTTKSKNKNIDQSTAKKMIKKLLYLLDNFECPYINIIEIFTIIFRYFWILQLDYVAMYASIKSAIAEIVVTPEDHLRNLEAHELLTMYLVERNELGIKMANVLDVGKVYKTFLLDPDLR</sequence>
<evidence type="ECO:0000313" key="2">
    <source>
        <dbReference type="Proteomes" id="UP000475862"/>
    </source>
</evidence>
<gene>
    <name evidence="1" type="ORF">AGLY_017084</name>
</gene>
<keyword evidence="2" id="KW-1185">Reference proteome</keyword>
<evidence type="ECO:0000313" key="1">
    <source>
        <dbReference type="EMBL" id="KAE9522519.1"/>
    </source>
</evidence>